<gene>
    <name evidence="2" type="ORF">JY651_03870</name>
</gene>
<dbReference type="SMART" id="SM00382">
    <property type="entry name" value="AAA"/>
    <property type="match status" value="1"/>
</dbReference>
<proteinExistence type="predicted"/>
<dbReference type="PANTHER" id="PTHR42759:SF1">
    <property type="entry name" value="MAGNESIUM-CHELATASE SUBUNIT CHLD"/>
    <property type="match status" value="1"/>
</dbReference>
<protein>
    <submittedName>
        <fullName evidence="2">MoxR family ATPase</fullName>
    </submittedName>
</protein>
<dbReference type="InterPro" id="IPR003593">
    <property type="entry name" value="AAA+_ATPase"/>
</dbReference>
<dbReference type="CDD" id="cd00009">
    <property type="entry name" value="AAA"/>
    <property type="match status" value="1"/>
</dbReference>
<dbReference type="Proteomes" id="UP000662747">
    <property type="component" value="Chromosome"/>
</dbReference>
<sequence>MPEAVTLKYHRHFDPKPVEYPREPSLLAGDQRRAVTYVYSEEIILRVNVALATQRPLLVRGPSGTGKSSLARSVAQVLGWRYYETVITSRTQAKDLLWQVDLLNRLHDAQARRRFELDQNRYVTPGPLWWAFDEASAKAQRFRGARGSSIAIDPNLGSEHSRAVVLLDEIDKADPDTPNNLLVPLGSLQFQVEETRQLVETTPDKAPLIIITTNDERELPLAFLRRCIELPLEYPTRERLVEIGRAQLPSLNEGLLLAVAQALLPGKDQQPGISAAEYVDALRACVSLKLAPDGDAFKQLLSSTIWKHGRKEPRK</sequence>
<organism evidence="2 3">
    <name type="scientific">Pyxidicoccus parkwayensis</name>
    <dbReference type="NCBI Taxonomy" id="2813578"/>
    <lineage>
        <taxon>Bacteria</taxon>
        <taxon>Pseudomonadati</taxon>
        <taxon>Myxococcota</taxon>
        <taxon>Myxococcia</taxon>
        <taxon>Myxococcales</taxon>
        <taxon>Cystobacterineae</taxon>
        <taxon>Myxococcaceae</taxon>
        <taxon>Pyxidicoccus</taxon>
    </lineage>
</organism>
<reference evidence="2 3" key="1">
    <citation type="submission" date="2021-02" db="EMBL/GenBank/DDBJ databases">
        <title>De Novo genome assembly of isolated myxobacteria.</title>
        <authorList>
            <person name="Stevens D.C."/>
        </authorList>
    </citation>
    <scope>NUCLEOTIDE SEQUENCE [LARGE SCALE GENOMIC DNA]</scope>
    <source>
        <strain evidence="3">SCPEA02</strain>
    </source>
</reference>
<dbReference type="Gene3D" id="3.40.50.300">
    <property type="entry name" value="P-loop containing nucleotide triphosphate hydrolases"/>
    <property type="match status" value="1"/>
</dbReference>
<dbReference type="InterPro" id="IPR050764">
    <property type="entry name" value="CbbQ/NirQ/NorQ/GpvN"/>
</dbReference>
<dbReference type="EMBL" id="CP071090">
    <property type="protein sequence ID" value="QSQ24124.1"/>
    <property type="molecule type" value="Genomic_DNA"/>
</dbReference>
<accession>A0ABX7P1X2</accession>
<evidence type="ECO:0000259" key="1">
    <source>
        <dbReference type="SMART" id="SM00382"/>
    </source>
</evidence>
<feature type="domain" description="AAA+ ATPase" evidence="1">
    <location>
        <begin position="53"/>
        <end position="236"/>
    </location>
</feature>
<evidence type="ECO:0000313" key="2">
    <source>
        <dbReference type="EMBL" id="QSQ24124.1"/>
    </source>
</evidence>
<dbReference type="InterPro" id="IPR027417">
    <property type="entry name" value="P-loop_NTPase"/>
</dbReference>
<dbReference type="Pfam" id="PF07728">
    <property type="entry name" value="AAA_5"/>
    <property type="match status" value="1"/>
</dbReference>
<evidence type="ECO:0000313" key="3">
    <source>
        <dbReference type="Proteomes" id="UP000662747"/>
    </source>
</evidence>
<keyword evidence="3" id="KW-1185">Reference proteome</keyword>
<dbReference type="PANTHER" id="PTHR42759">
    <property type="entry name" value="MOXR FAMILY PROTEIN"/>
    <property type="match status" value="1"/>
</dbReference>
<dbReference type="SUPFAM" id="SSF52540">
    <property type="entry name" value="P-loop containing nucleoside triphosphate hydrolases"/>
    <property type="match status" value="1"/>
</dbReference>
<name>A0ABX7P1X2_9BACT</name>
<dbReference type="RefSeq" id="WP_206725691.1">
    <property type="nucleotide sequence ID" value="NZ_CP071090.1"/>
</dbReference>
<dbReference type="InterPro" id="IPR011704">
    <property type="entry name" value="ATPase_dyneun-rel_AAA"/>
</dbReference>